<reference evidence="2 3" key="1">
    <citation type="journal article" date="2016" name="Genome Announc.">
        <title>Genome Sequence of Pectobacterium carotovorum Phage PPWS1, Isolated from Japanese Horseradish [Eutrema japonicum (Miq.) Koidz] Showing Soft-Rot Symptoms.</title>
        <authorList>
            <person name="Hirata H."/>
            <person name="Kashihara M."/>
            <person name="Horiike T."/>
            <person name="Suzuki T."/>
            <person name="Dohra H."/>
            <person name="Netsu O."/>
            <person name="Tsuyumu S."/>
        </authorList>
    </citation>
    <scope>NUCLEOTIDE SEQUENCE [LARGE SCALE GENOMIC DNA]</scope>
</reference>
<dbReference type="EMBL" id="LC063634">
    <property type="protein sequence ID" value="BAS69553.1"/>
    <property type="molecule type" value="Genomic_DNA"/>
</dbReference>
<keyword evidence="3" id="KW-1185">Reference proteome</keyword>
<dbReference type="Proteomes" id="UP000223044">
    <property type="component" value="Segment"/>
</dbReference>
<sequence length="110" mass="11609">MSKSINKFFKAVAPIHNKLSFGATGMVDNVLDKYLGTDINGFRAEQERAKADEIARNQASLNSQLNANILGVQGTDNIAQVEAGGSAADAASSVDNRRRRAGTISSTLGI</sequence>
<protein>
    <submittedName>
        <fullName evidence="2">Uncharacterized protein</fullName>
    </submittedName>
</protein>
<evidence type="ECO:0000313" key="3">
    <source>
        <dbReference type="Proteomes" id="UP000223044"/>
    </source>
</evidence>
<dbReference type="RefSeq" id="YP_009785668.1">
    <property type="nucleotide sequence ID" value="NC_047758.1"/>
</dbReference>
<evidence type="ECO:0000313" key="2">
    <source>
        <dbReference type="EMBL" id="BAS69553.1"/>
    </source>
</evidence>
<proteinExistence type="predicted"/>
<accession>A0A0P0UW41</accession>
<dbReference type="GeneID" id="54975735"/>
<evidence type="ECO:0000256" key="1">
    <source>
        <dbReference type="SAM" id="MobiDB-lite"/>
    </source>
</evidence>
<name>A0A0P0UW41_9CAUD</name>
<organism evidence="2 3">
    <name type="scientific">Pectobacterium phage PPWS1</name>
    <dbReference type="NCBI Taxonomy" id="1685500"/>
    <lineage>
        <taxon>Viruses</taxon>
        <taxon>Duplodnaviria</taxon>
        <taxon>Heunggongvirae</taxon>
        <taxon>Uroviricota</taxon>
        <taxon>Caudoviricetes</taxon>
        <taxon>Autographivirales</taxon>
        <taxon>Autoscriptoviridae</taxon>
        <taxon>Corkvirinae</taxon>
        <taxon>Kotilavirus</taxon>
        <taxon>Kotilavirus PPWS1</taxon>
    </lineage>
</organism>
<feature type="region of interest" description="Disordered" evidence="1">
    <location>
        <begin position="89"/>
        <end position="110"/>
    </location>
</feature>
<dbReference type="KEGG" id="vg:54975735"/>